<evidence type="ECO:0000313" key="3">
    <source>
        <dbReference type="EMBL" id="KAF7366877.1"/>
    </source>
</evidence>
<dbReference type="Proteomes" id="UP000623467">
    <property type="component" value="Unassembled WGS sequence"/>
</dbReference>
<feature type="compositionally biased region" description="Low complexity" evidence="2">
    <location>
        <begin position="1"/>
        <end position="17"/>
    </location>
</feature>
<dbReference type="OrthoDB" id="10538598at2759"/>
<proteinExistence type="predicted"/>
<evidence type="ECO:0000313" key="4">
    <source>
        <dbReference type="Proteomes" id="UP000623467"/>
    </source>
</evidence>
<gene>
    <name evidence="3" type="ORF">MSAN_00946400</name>
</gene>
<organism evidence="3 4">
    <name type="scientific">Mycena sanguinolenta</name>
    <dbReference type="NCBI Taxonomy" id="230812"/>
    <lineage>
        <taxon>Eukaryota</taxon>
        <taxon>Fungi</taxon>
        <taxon>Dikarya</taxon>
        <taxon>Basidiomycota</taxon>
        <taxon>Agaricomycotina</taxon>
        <taxon>Agaricomycetes</taxon>
        <taxon>Agaricomycetidae</taxon>
        <taxon>Agaricales</taxon>
        <taxon>Marasmiineae</taxon>
        <taxon>Mycenaceae</taxon>
        <taxon>Mycena</taxon>
    </lineage>
</organism>
<keyword evidence="1" id="KW-0175">Coiled coil</keyword>
<feature type="coiled-coil region" evidence="1">
    <location>
        <begin position="154"/>
        <end position="216"/>
    </location>
</feature>
<reference evidence="3" key="1">
    <citation type="submission" date="2020-05" db="EMBL/GenBank/DDBJ databases">
        <title>Mycena genomes resolve the evolution of fungal bioluminescence.</title>
        <authorList>
            <person name="Tsai I.J."/>
        </authorList>
    </citation>
    <scope>NUCLEOTIDE SEQUENCE</scope>
    <source>
        <strain evidence="3">160909Yilan</strain>
    </source>
</reference>
<keyword evidence="4" id="KW-1185">Reference proteome</keyword>
<feature type="region of interest" description="Disordered" evidence="2">
    <location>
        <begin position="1"/>
        <end position="42"/>
    </location>
</feature>
<accession>A0A8H6YXQ9</accession>
<dbReference type="AlphaFoldDB" id="A0A8H6YXQ9"/>
<sequence length="242" mass="27111">MRPGNENGEGRSSGSENAGRKKRKRQDNADTTETLPQWDIPKTVREIPTSQTAMAGVFNDFAQTLAQWAQRATETASASEKQITELCDMASLNEVEELRKKNAELTVELQEFQSLKQANDKTMRRNAELIKDLATKTETLSLLQTLNDRTGNLLAEAKLNLSVQAKAKEALELENSALKYKLEQQGAISENLRVELREMTVAAETFKQKLFELQKEIQNYFSTTQTGITAFLANVVPTNPED</sequence>
<comment type="caution">
    <text evidence="3">The sequence shown here is derived from an EMBL/GenBank/DDBJ whole genome shotgun (WGS) entry which is preliminary data.</text>
</comment>
<protein>
    <submittedName>
        <fullName evidence="3">Uncharacterized protein</fullName>
    </submittedName>
</protein>
<name>A0A8H6YXQ9_9AGAR</name>
<evidence type="ECO:0000256" key="1">
    <source>
        <dbReference type="SAM" id="Coils"/>
    </source>
</evidence>
<evidence type="ECO:0000256" key="2">
    <source>
        <dbReference type="SAM" id="MobiDB-lite"/>
    </source>
</evidence>
<dbReference type="EMBL" id="JACAZH010000006">
    <property type="protein sequence ID" value="KAF7366877.1"/>
    <property type="molecule type" value="Genomic_DNA"/>
</dbReference>